<dbReference type="Proteomes" id="UP000199391">
    <property type="component" value="Unassembled WGS sequence"/>
</dbReference>
<accession>A0A1I7F0A6</accession>
<proteinExistence type="predicted"/>
<dbReference type="OrthoDB" id="8777868at2"/>
<organism evidence="1 2">
    <name type="scientific">Pseudoduganella namucuonensis</name>
    <dbReference type="NCBI Taxonomy" id="1035707"/>
    <lineage>
        <taxon>Bacteria</taxon>
        <taxon>Pseudomonadati</taxon>
        <taxon>Pseudomonadota</taxon>
        <taxon>Betaproteobacteria</taxon>
        <taxon>Burkholderiales</taxon>
        <taxon>Oxalobacteraceae</taxon>
        <taxon>Telluria group</taxon>
        <taxon>Pseudoduganella</taxon>
    </lineage>
</organism>
<dbReference type="AlphaFoldDB" id="A0A1I7F0A6"/>
<protein>
    <submittedName>
        <fullName evidence="1">Uncharacterized protein</fullName>
    </submittedName>
</protein>
<dbReference type="STRING" id="1035707.SAMN05216552_1001286"/>
<dbReference type="EMBL" id="FPBO01000001">
    <property type="protein sequence ID" value="SFU29587.1"/>
    <property type="molecule type" value="Genomic_DNA"/>
</dbReference>
<evidence type="ECO:0000313" key="1">
    <source>
        <dbReference type="EMBL" id="SFU29587.1"/>
    </source>
</evidence>
<evidence type="ECO:0000313" key="2">
    <source>
        <dbReference type="Proteomes" id="UP000199391"/>
    </source>
</evidence>
<sequence length="320" mass="34161">MHTYDFFSNTIELNQVKLIIQTAGYHDNAFVYDRLAGNGGYRADGDTAMYLLNLQRAATKLKIKVRISSPNGALSVRDDGTPYSLSFTMSEATVNAMQGYSLVAFKGVKSPGTPPGGAVPVTWFSTTDFITTNTLNWTEDYEAYASLQAFVPKGQIDSSNSQPITIGESMQVADSGIGTVVSSGQPNAISVQNMSNRSFTCGISQAPDIGGAAQPICAFNLMGGMLDIIIPEEKVFLMFASGTVDTGVVLERSLSRGILVDLTGVESRAGISYDSNNGWSWGGFSWGQQFPANYALAPLLVDTSQSEVRALPGRRLALAA</sequence>
<gene>
    <name evidence="1" type="ORF">SAMN05216552_1001286</name>
</gene>
<keyword evidence="2" id="KW-1185">Reference proteome</keyword>
<dbReference type="RefSeq" id="WP_093552703.1">
    <property type="nucleotide sequence ID" value="NZ_FPBO01000001.1"/>
</dbReference>
<reference evidence="2" key="1">
    <citation type="submission" date="2016-10" db="EMBL/GenBank/DDBJ databases">
        <authorList>
            <person name="Varghese N."/>
            <person name="Submissions S."/>
        </authorList>
    </citation>
    <scope>NUCLEOTIDE SEQUENCE [LARGE SCALE GENOMIC DNA]</scope>
    <source>
        <strain evidence="2">CGMCC 1.11014</strain>
    </source>
</reference>
<name>A0A1I7F0A6_9BURK</name>